<accession>A0A074S7R0</accession>
<name>A0A074S7R0_9AGAM</name>
<reference evidence="1 2" key="1">
    <citation type="submission" date="2013-12" db="EMBL/GenBank/DDBJ databases">
        <authorList>
            <person name="Cubeta M."/>
            <person name="Pakala S."/>
            <person name="Fedorova N."/>
            <person name="Thomas E."/>
            <person name="Dean R."/>
            <person name="Jabaji S."/>
            <person name="Neate S."/>
            <person name="Toda T."/>
            <person name="Tavantzis S."/>
            <person name="Vilgalys R."/>
            <person name="Bharathan N."/>
            <person name="Pakala S."/>
            <person name="Losada L.S."/>
            <person name="Zafar N."/>
            <person name="Nierman W."/>
        </authorList>
    </citation>
    <scope>NUCLEOTIDE SEQUENCE [LARGE SCALE GENOMIC DNA]</scope>
    <source>
        <strain evidence="1 2">123E</strain>
    </source>
</reference>
<dbReference type="EMBL" id="AZST01000053">
    <property type="protein sequence ID" value="KEP53645.1"/>
    <property type="molecule type" value="Genomic_DNA"/>
</dbReference>
<dbReference type="Proteomes" id="UP000027456">
    <property type="component" value="Unassembled WGS sequence"/>
</dbReference>
<dbReference type="HOGENOM" id="CLU_2238142_0_0_1"/>
<organism evidence="1 2">
    <name type="scientific">Rhizoctonia solani 123E</name>
    <dbReference type="NCBI Taxonomy" id="1423351"/>
    <lineage>
        <taxon>Eukaryota</taxon>
        <taxon>Fungi</taxon>
        <taxon>Dikarya</taxon>
        <taxon>Basidiomycota</taxon>
        <taxon>Agaricomycotina</taxon>
        <taxon>Agaricomycetes</taxon>
        <taxon>Cantharellales</taxon>
        <taxon>Ceratobasidiaceae</taxon>
        <taxon>Rhizoctonia</taxon>
    </lineage>
</organism>
<keyword evidence="2" id="KW-1185">Reference proteome</keyword>
<comment type="caution">
    <text evidence="1">The sequence shown here is derived from an EMBL/GenBank/DDBJ whole genome shotgun (WGS) entry which is preliminary data.</text>
</comment>
<sequence>MNLKLRPPEPCVLLSTYLDTHYTERFTITDSLISFHCLLPLGISVPFLRGHYKISHSQMYIFVSVNKRFRSYDAKSHLLKRIWNPGHLPQLQQVSELLSLASCQN</sequence>
<evidence type="ECO:0000313" key="1">
    <source>
        <dbReference type="EMBL" id="KEP53645.1"/>
    </source>
</evidence>
<gene>
    <name evidence="1" type="ORF">V565_028100</name>
</gene>
<dbReference type="AlphaFoldDB" id="A0A074S7R0"/>
<evidence type="ECO:0000313" key="2">
    <source>
        <dbReference type="Proteomes" id="UP000027456"/>
    </source>
</evidence>
<protein>
    <submittedName>
        <fullName evidence="1">Uncharacterized protein</fullName>
    </submittedName>
</protein>
<proteinExistence type="predicted"/>